<reference evidence="1 2" key="1">
    <citation type="journal article" date="2022" name="New Phytol.">
        <title>Ecological generalism drives hyperdiversity of secondary metabolite gene clusters in xylarialean endophytes.</title>
        <authorList>
            <person name="Franco M.E.E."/>
            <person name="Wisecaver J.H."/>
            <person name="Arnold A.E."/>
            <person name="Ju Y.M."/>
            <person name="Slot J.C."/>
            <person name="Ahrendt S."/>
            <person name="Moore L.P."/>
            <person name="Eastman K.E."/>
            <person name="Scott K."/>
            <person name="Konkel Z."/>
            <person name="Mondo S.J."/>
            <person name="Kuo A."/>
            <person name="Hayes R.D."/>
            <person name="Haridas S."/>
            <person name="Andreopoulos B."/>
            <person name="Riley R."/>
            <person name="LaButti K."/>
            <person name="Pangilinan J."/>
            <person name="Lipzen A."/>
            <person name="Amirebrahimi M."/>
            <person name="Yan J."/>
            <person name="Adam C."/>
            <person name="Keymanesh K."/>
            <person name="Ng V."/>
            <person name="Louie K."/>
            <person name="Northen T."/>
            <person name="Drula E."/>
            <person name="Henrissat B."/>
            <person name="Hsieh H.M."/>
            <person name="Youens-Clark K."/>
            <person name="Lutzoni F."/>
            <person name="Miadlikowska J."/>
            <person name="Eastwood D.C."/>
            <person name="Hamelin R.C."/>
            <person name="Grigoriev I.V."/>
            <person name="U'Ren J.M."/>
        </authorList>
    </citation>
    <scope>NUCLEOTIDE SEQUENCE [LARGE SCALE GENOMIC DNA]</scope>
    <source>
        <strain evidence="1 2">CBS 119005</strain>
    </source>
</reference>
<evidence type="ECO:0000313" key="1">
    <source>
        <dbReference type="EMBL" id="KAI4868791.1"/>
    </source>
</evidence>
<comment type="caution">
    <text evidence="1">The sequence shown here is derived from an EMBL/GenBank/DDBJ whole genome shotgun (WGS) entry which is preliminary data.</text>
</comment>
<evidence type="ECO:0000313" key="2">
    <source>
        <dbReference type="Proteomes" id="UP001497700"/>
    </source>
</evidence>
<gene>
    <name evidence="1" type="ORF">F4820DRAFT_408738</name>
</gene>
<proteinExistence type="predicted"/>
<sequence>MFGVPHGNKMEEEKENLLETFEESQTSTKDSRLLRLVLAASILFNVIFVLFGTFSYTSERGAVAKSSYENGFASDLDYIKNEIELVERTFNGGVSFDSEGNLVTDQGGHEYIGPPSPAIDDAWETLLEGLNLDFSKDEADLAGSTFQWPESGLYFSGLDVYHSLHCLNRLRQAIYPNYYTNVFDRPTDPSRVDHIGHCINHIRQALQCHSDLTPMEWNLDGSRIILKTDTRHTCRNFEKIHVWATSHRTKFEDIKSWLNGSLTIVD</sequence>
<accession>A0ACB9ZAC3</accession>
<organism evidence="1 2">
    <name type="scientific">Hypoxylon rubiginosum</name>
    <dbReference type="NCBI Taxonomy" id="110542"/>
    <lineage>
        <taxon>Eukaryota</taxon>
        <taxon>Fungi</taxon>
        <taxon>Dikarya</taxon>
        <taxon>Ascomycota</taxon>
        <taxon>Pezizomycotina</taxon>
        <taxon>Sordariomycetes</taxon>
        <taxon>Xylariomycetidae</taxon>
        <taxon>Xylariales</taxon>
        <taxon>Hypoxylaceae</taxon>
        <taxon>Hypoxylon</taxon>
    </lineage>
</organism>
<dbReference type="EMBL" id="MU393435">
    <property type="protein sequence ID" value="KAI4868791.1"/>
    <property type="molecule type" value="Genomic_DNA"/>
</dbReference>
<dbReference type="Proteomes" id="UP001497700">
    <property type="component" value="Unassembled WGS sequence"/>
</dbReference>
<protein>
    <submittedName>
        <fullName evidence="1">Uncharacterized protein</fullName>
    </submittedName>
</protein>
<keyword evidence="2" id="KW-1185">Reference proteome</keyword>
<name>A0ACB9ZAC3_9PEZI</name>